<keyword evidence="5 13" id="KW-0812">Transmembrane</keyword>
<keyword evidence="8 13" id="KW-0472">Membrane</keyword>
<evidence type="ECO:0000256" key="7">
    <source>
        <dbReference type="ARBA" id="ARBA00023098"/>
    </source>
</evidence>
<evidence type="ECO:0000256" key="13">
    <source>
        <dbReference type="SAM" id="Phobius"/>
    </source>
</evidence>
<comment type="caution">
    <text evidence="14">The sequence shown here is derived from an EMBL/GenBank/DDBJ whole genome shotgun (WGS) entry which is preliminary data.</text>
</comment>
<dbReference type="NCBIfam" id="TIGR00560">
    <property type="entry name" value="pgsA"/>
    <property type="match status" value="1"/>
</dbReference>
<dbReference type="EC" id="2.7.8.5" evidence="11"/>
<dbReference type="Gene3D" id="1.20.120.1760">
    <property type="match status" value="1"/>
</dbReference>
<comment type="similarity">
    <text evidence="2 12">Belongs to the CDP-alcohol phosphatidyltransferase class-I family.</text>
</comment>
<feature type="transmembrane region" description="Helical" evidence="13">
    <location>
        <begin position="182"/>
        <end position="207"/>
    </location>
</feature>
<proteinExistence type="inferred from homology"/>
<name>A0A414FZS1_9ACTN</name>
<comment type="subcellular location">
    <subcellularLocation>
        <location evidence="1">Membrane</location>
        <topology evidence="1">Multi-pass membrane protein</topology>
    </subcellularLocation>
</comment>
<dbReference type="InterPro" id="IPR050324">
    <property type="entry name" value="CDP-alcohol_PTase-I"/>
</dbReference>
<evidence type="ECO:0000256" key="9">
    <source>
        <dbReference type="ARBA" id="ARBA00023209"/>
    </source>
</evidence>
<dbReference type="PROSITE" id="PS00379">
    <property type="entry name" value="CDP_ALCOHOL_P_TRANSF"/>
    <property type="match status" value="1"/>
</dbReference>
<dbReference type="InterPro" id="IPR048254">
    <property type="entry name" value="CDP_ALCOHOL_P_TRANSF_CS"/>
</dbReference>
<keyword evidence="7" id="KW-0443">Lipid metabolism</keyword>
<evidence type="ECO:0000256" key="2">
    <source>
        <dbReference type="ARBA" id="ARBA00010441"/>
    </source>
</evidence>
<dbReference type="GO" id="GO:0046474">
    <property type="term" value="P:glycerophospholipid biosynthetic process"/>
    <property type="evidence" value="ECO:0007669"/>
    <property type="project" value="TreeGrafter"/>
</dbReference>
<dbReference type="GO" id="GO:0016020">
    <property type="term" value="C:membrane"/>
    <property type="evidence" value="ECO:0007669"/>
    <property type="project" value="UniProtKB-SubCell"/>
</dbReference>
<keyword evidence="9" id="KW-0594">Phospholipid biosynthesis</keyword>
<organism evidence="14 15">
    <name type="scientific">Collinsella intestinalis</name>
    <dbReference type="NCBI Taxonomy" id="147207"/>
    <lineage>
        <taxon>Bacteria</taxon>
        <taxon>Bacillati</taxon>
        <taxon>Actinomycetota</taxon>
        <taxon>Coriobacteriia</taxon>
        <taxon>Coriobacteriales</taxon>
        <taxon>Coriobacteriaceae</taxon>
        <taxon>Collinsella</taxon>
    </lineage>
</organism>
<dbReference type="Pfam" id="PF01066">
    <property type="entry name" value="CDP-OH_P_transf"/>
    <property type="match status" value="1"/>
</dbReference>
<dbReference type="PANTHER" id="PTHR14269:SF62">
    <property type="entry name" value="CDP-DIACYLGLYCEROL--GLYCEROL-3-PHOSPHATE 3-PHOSPHATIDYLTRANSFERASE 1, CHLOROPLASTIC"/>
    <property type="match status" value="1"/>
</dbReference>
<dbReference type="GO" id="GO:0008444">
    <property type="term" value="F:CDP-diacylglycerol-glycerol-3-phosphate 3-phosphatidyltransferase activity"/>
    <property type="evidence" value="ECO:0007669"/>
    <property type="project" value="UniProtKB-UniRule"/>
</dbReference>
<dbReference type="RefSeq" id="WP_118271182.1">
    <property type="nucleotide sequence ID" value="NZ_QSJI01000001.1"/>
</dbReference>
<dbReference type="EMBL" id="QSJI01000001">
    <property type="protein sequence ID" value="RHD57373.1"/>
    <property type="molecule type" value="Genomic_DNA"/>
</dbReference>
<evidence type="ECO:0000313" key="14">
    <source>
        <dbReference type="EMBL" id="RHD57373.1"/>
    </source>
</evidence>
<feature type="transmembrane region" description="Helical" evidence="13">
    <location>
        <begin position="46"/>
        <end position="67"/>
    </location>
</feature>
<keyword evidence="4 12" id="KW-0808">Transferase</keyword>
<dbReference type="PANTHER" id="PTHR14269">
    <property type="entry name" value="CDP-DIACYLGLYCEROL--GLYCEROL-3-PHOSPHATE 3-PHOSPHATIDYLTRANSFERASE-RELATED"/>
    <property type="match status" value="1"/>
</dbReference>
<keyword evidence="3" id="KW-0444">Lipid biosynthesis</keyword>
<keyword evidence="10" id="KW-1208">Phospholipid metabolism</keyword>
<protein>
    <recommendedName>
        <fullName evidence="11">CDP-diacylglycerol--glycerol-3-phosphate 3-phosphatidyltransferase</fullName>
        <ecNumber evidence="11">2.7.8.5</ecNumber>
    </recommendedName>
</protein>
<evidence type="ECO:0000256" key="12">
    <source>
        <dbReference type="RuleBase" id="RU003750"/>
    </source>
</evidence>
<evidence type="ECO:0000256" key="8">
    <source>
        <dbReference type="ARBA" id="ARBA00023136"/>
    </source>
</evidence>
<dbReference type="UniPathway" id="UPA00085"/>
<dbReference type="InterPro" id="IPR043130">
    <property type="entry name" value="CDP-OH_PTrfase_TM_dom"/>
</dbReference>
<evidence type="ECO:0000256" key="10">
    <source>
        <dbReference type="ARBA" id="ARBA00023264"/>
    </source>
</evidence>
<gene>
    <name evidence="14" type="primary">pgsA</name>
    <name evidence="14" type="ORF">DW787_00555</name>
</gene>
<feature type="transmembrane region" description="Helical" evidence="13">
    <location>
        <begin position="153"/>
        <end position="176"/>
    </location>
</feature>
<dbReference type="Proteomes" id="UP000286050">
    <property type="component" value="Unassembled WGS sequence"/>
</dbReference>
<evidence type="ECO:0000256" key="3">
    <source>
        <dbReference type="ARBA" id="ARBA00022516"/>
    </source>
</evidence>
<evidence type="ECO:0000256" key="6">
    <source>
        <dbReference type="ARBA" id="ARBA00022989"/>
    </source>
</evidence>
<dbReference type="PIRSF" id="PIRSF000847">
    <property type="entry name" value="Phos_ph_gly_syn"/>
    <property type="match status" value="1"/>
</dbReference>
<evidence type="ECO:0000313" key="15">
    <source>
        <dbReference type="Proteomes" id="UP000286050"/>
    </source>
</evidence>
<dbReference type="InterPro" id="IPR000462">
    <property type="entry name" value="CDP-OH_P_trans"/>
</dbReference>
<accession>A0A414FZS1</accession>
<feature type="transmembrane region" description="Helical" evidence="13">
    <location>
        <begin position="13"/>
        <end position="34"/>
    </location>
</feature>
<evidence type="ECO:0000256" key="11">
    <source>
        <dbReference type="NCBIfam" id="TIGR00560"/>
    </source>
</evidence>
<keyword evidence="6 13" id="KW-1133">Transmembrane helix</keyword>
<evidence type="ECO:0000256" key="5">
    <source>
        <dbReference type="ARBA" id="ARBA00022692"/>
    </source>
</evidence>
<reference evidence="14 15" key="1">
    <citation type="submission" date="2018-08" db="EMBL/GenBank/DDBJ databases">
        <title>A genome reference for cultivated species of the human gut microbiota.</title>
        <authorList>
            <person name="Zou Y."/>
            <person name="Xue W."/>
            <person name="Luo G."/>
        </authorList>
    </citation>
    <scope>NUCLEOTIDE SEQUENCE [LARGE SCALE GENOMIC DNA]</scope>
    <source>
        <strain evidence="14 15">AM30-5LB</strain>
    </source>
</reference>
<dbReference type="AlphaFoldDB" id="A0A414FZS1"/>
<evidence type="ECO:0000256" key="4">
    <source>
        <dbReference type="ARBA" id="ARBA00022679"/>
    </source>
</evidence>
<evidence type="ECO:0000256" key="1">
    <source>
        <dbReference type="ARBA" id="ARBA00004141"/>
    </source>
</evidence>
<dbReference type="InterPro" id="IPR004570">
    <property type="entry name" value="Phosphatidylglycerol_P_synth"/>
</dbReference>
<sequence>MAVNAKGEEITSIWTPANIVTCVRILFIPLFMIASEFAFSGFAAGGNHFGITAGAWAVAAFVLYFVLSATDKIDGDLARKRGEVTDFGKFLDPIADKLLVFSALLILLEHGLVNVWFVFIILLREFLVSALRMVASANGEVIAADNLGKAKTAVTMVSLCAYLLGIALEFLTLPGMVQATSIVLTVAWATMVAAVVLTVVSGAQYFWNARHVIFRV</sequence>
<feature type="transmembrane region" description="Helical" evidence="13">
    <location>
        <begin position="98"/>
        <end position="123"/>
    </location>
</feature>